<evidence type="ECO:0000313" key="2">
    <source>
        <dbReference type="EMBL" id="ACF43959.1"/>
    </source>
</evidence>
<dbReference type="eggNOG" id="COG1396">
    <property type="taxonomic scope" value="Bacteria"/>
</dbReference>
<dbReference type="Gene3D" id="1.10.260.40">
    <property type="entry name" value="lambda repressor-like DNA-binding domains"/>
    <property type="match status" value="1"/>
</dbReference>
<dbReference type="InterPro" id="IPR010982">
    <property type="entry name" value="Lambda_DNA-bd_dom_sf"/>
</dbReference>
<dbReference type="PROSITE" id="PS50943">
    <property type="entry name" value="HTH_CROC1"/>
    <property type="match status" value="1"/>
</dbReference>
<dbReference type="OrthoDB" id="337567at2"/>
<sequence length="108" mass="12128">MDDLKYQPVEHNHEEFLRKAMVNKEFKAGYEALGPKYALIRELLAARQRSGMTQEAVALKIGTSKSAISRLESGSKHTPSVATLRKYADAVGCELEIKLIKKKEPQKI</sequence>
<reference evidence="2 3" key="1">
    <citation type="submission" date="2008-06" db="EMBL/GenBank/DDBJ databases">
        <title>Complete sequence of Pelodictyon phaeoclathratiforme BU-1.</title>
        <authorList>
            <consortium name="US DOE Joint Genome Institute"/>
            <person name="Lucas S."/>
            <person name="Copeland A."/>
            <person name="Lapidus A."/>
            <person name="Glavina del Rio T."/>
            <person name="Dalin E."/>
            <person name="Tice H."/>
            <person name="Bruce D."/>
            <person name="Goodwin L."/>
            <person name="Pitluck S."/>
            <person name="Schmutz J."/>
            <person name="Larimer F."/>
            <person name="Land M."/>
            <person name="Hauser L."/>
            <person name="Kyrpides N."/>
            <person name="Mikhailova N."/>
            <person name="Liu Z."/>
            <person name="Li T."/>
            <person name="Zhao F."/>
            <person name="Overmann J."/>
            <person name="Bryant D.A."/>
            <person name="Richardson P."/>
        </authorList>
    </citation>
    <scope>NUCLEOTIDE SEQUENCE [LARGE SCALE GENOMIC DNA]</scope>
    <source>
        <strain evidence="3">DSM 5477 / BU-1</strain>
    </source>
</reference>
<name>B4SB13_PELPB</name>
<organism evidence="2 3">
    <name type="scientific">Pelodictyon phaeoclathratiforme (strain DSM 5477 / BU-1)</name>
    <dbReference type="NCBI Taxonomy" id="324925"/>
    <lineage>
        <taxon>Bacteria</taxon>
        <taxon>Pseudomonadati</taxon>
        <taxon>Chlorobiota</taxon>
        <taxon>Chlorobiia</taxon>
        <taxon>Chlorobiales</taxon>
        <taxon>Chlorobiaceae</taxon>
        <taxon>Chlorobium/Pelodictyon group</taxon>
        <taxon>Pelodictyon</taxon>
    </lineage>
</organism>
<dbReference type="Pfam" id="PF01381">
    <property type="entry name" value="HTH_3"/>
    <property type="match status" value="1"/>
</dbReference>
<accession>B4SB13</accession>
<keyword evidence="3" id="KW-1185">Reference proteome</keyword>
<feature type="domain" description="HTH cro/C1-type" evidence="1">
    <location>
        <begin position="43"/>
        <end position="100"/>
    </location>
</feature>
<dbReference type="SUPFAM" id="SSF47413">
    <property type="entry name" value="lambda repressor-like DNA-binding domains"/>
    <property type="match status" value="1"/>
</dbReference>
<dbReference type="EMBL" id="CP001110">
    <property type="protein sequence ID" value="ACF43959.1"/>
    <property type="molecule type" value="Genomic_DNA"/>
</dbReference>
<evidence type="ECO:0000259" key="1">
    <source>
        <dbReference type="PROSITE" id="PS50943"/>
    </source>
</evidence>
<dbReference type="AlphaFoldDB" id="B4SB13"/>
<dbReference type="CDD" id="cd00093">
    <property type="entry name" value="HTH_XRE"/>
    <property type="match status" value="1"/>
</dbReference>
<dbReference type="HOGENOM" id="CLU_066192_18_0_10"/>
<dbReference type="STRING" id="324925.Ppha_1724"/>
<dbReference type="GO" id="GO:0003677">
    <property type="term" value="F:DNA binding"/>
    <property type="evidence" value="ECO:0007669"/>
    <property type="project" value="InterPro"/>
</dbReference>
<protein>
    <submittedName>
        <fullName evidence="2">Transcriptional regulator, XRE family</fullName>
    </submittedName>
</protein>
<evidence type="ECO:0000313" key="3">
    <source>
        <dbReference type="Proteomes" id="UP000002724"/>
    </source>
</evidence>
<dbReference type="InterPro" id="IPR001387">
    <property type="entry name" value="Cro/C1-type_HTH"/>
</dbReference>
<gene>
    <name evidence="2" type="ordered locus">Ppha_1724</name>
</gene>
<proteinExistence type="predicted"/>
<dbReference type="SMART" id="SM00530">
    <property type="entry name" value="HTH_XRE"/>
    <property type="match status" value="1"/>
</dbReference>
<dbReference type="RefSeq" id="WP_012508446.1">
    <property type="nucleotide sequence ID" value="NC_011060.1"/>
</dbReference>
<dbReference type="Proteomes" id="UP000002724">
    <property type="component" value="Chromosome"/>
</dbReference>
<dbReference type="KEGG" id="pph:Ppha_1724"/>